<evidence type="ECO:0000313" key="3">
    <source>
        <dbReference type="Proteomes" id="UP000239549"/>
    </source>
</evidence>
<dbReference type="PROSITE" id="PS50943">
    <property type="entry name" value="HTH_CROC1"/>
    <property type="match status" value="1"/>
</dbReference>
<dbReference type="GO" id="GO:0003677">
    <property type="term" value="F:DNA binding"/>
    <property type="evidence" value="ECO:0007669"/>
    <property type="project" value="InterPro"/>
</dbReference>
<dbReference type="EMBL" id="BFAV01000065">
    <property type="protein sequence ID" value="GBF32883.1"/>
    <property type="molecule type" value="Genomic_DNA"/>
</dbReference>
<dbReference type="SUPFAM" id="SSF47413">
    <property type="entry name" value="lambda repressor-like DNA-binding domains"/>
    <property type="match status" value="1"/>
</dbReference>
<protein>
    <recommendedName>
        <fullName evidence="1">HTH cro/C1-type domain-containing protein</fullName>
    </recommendedName>
</protein>
<dbReference type="InterPro" id="IPR010982">
    <property type="entry name" value="Lambda_DNA-bd_dom_sf"/>
</dbReference>
<evidence type="ECO:0000313" key="2">
    <source>
        <dbReference type="EMBL" id="GBF32883.1"/>
    </source>
</evidence>
<sequence>MTGIEIKIARIKLGIKSYELAQMIGINPDAMSRIENDRLKPSQDLLDKITTTFTVKTRQNGAI</sequence>
<reference evidence="3" key="1">
    <citation type="submission" date="2018-02" db="EMBL/GenBank/DDBJ databases">
        <title>Genome sequence of Desulfocucumis palustris strain NAW-5.</title>
        <authorList>
            <person name="Watanabe M."/>
            <person name="Kojima H."/>
            <person name="Fukui M."/>
        </authorList>
    </citation>
    <scope>NUCLEOTIDE SEQUENCE [LARGE SCALE GENOMIC DNA]</scope>
    <source>
        <strain evidence="3">NAW-5</strain>
    </source>
</reference>
<dbReference type="CDD" id="cd00093">
    <property type="entry name" value="HTH_XRE"/>
    <property type="match status" value="1"/>
</dbReference>
<accession>A0A2L2XB34</accession>
<dbReference type="InterPro" id="IPR001387">
    <property type="entry name" value="Cro/C1-type_HTH"/>
</dbReference>
<feature type="domain" description="HTH cro/C1-type" evidence="1">
    <location>
        <begin position="6"/>
        <end position="60"/>
    </location>
</feature>
<proteinExistence type="predicted"/>
<dbReference type="SMART" id="SM00530">
    <property type="entry name" value="HTH_XRE"/>
    <property type="match status" value="1"/>
</dbReference>
<dbReference type="Pfam" id="PF01381">
    <property type="entry name" value="HTH_3"/>
    <property type="match status" value="1"/>
</dbReference>
<keyword evidence="3" id="KW-1185">Reference proteome</keyword>
<comment type="caution">
    <text evidence="2">The sequence shown here is derived from an EMBL/GenBank/DDBJ whole genome shotgun (WGS) entry which is preliminary data.</text>
</comment>
<dbReference type="Gene3D" id="1.10.260.40">
    <property type="entry name" value="lambda repressor-like DNA-binding domains"/>
    <property type="match status" value="1"/>
</dbReference>
<dbReference type="AlphaFoldDB" id="A0A2L2XB34"/>
<organism evidence="2 3">
    <name type="scientific">Desulfocucumis palustris</name>
    <dbReference type="NCBI Taxonomy" id="1898651"/>
    <lineage>
        <taxon>Bacteria</taxon>
        <taxon>Bacillati</taxon>
        <taxon>Bacillota</taxon>
        <taxon>Clostridia</taxon>
        <taxon>Eubacteriales</taxon>
        <taxon>Desulfocucumaceae</taxon>
        <taxon>Desulfocucumis</taxon>
    </lineage>
</organism>
<evidence type="ECO:0000259" key="1">
    <source>
        <dbReference type="PROSITE" id="PS50943"/>
    </source>
</evidence>
<dbReference type="Proteomes" id="UP000239549">
    <property type="component" value="Unassembled WGS sequence"/>
</dbReference>
<name>A0A2L2XB34_9FIRM</name>
<dbReference type="RefSeq" id="WP_165792020.1">
    <property type="nucleotide sequence ID" value="NZ_BFAV01000065.1"/>
</dbReference>
<gene>
    <name evidence="2" type="ORF">DCCM_1980</name>
</gene>